<dbReference type="RefSeq" id="WP_141852514.1">
    <property type="nucleotide sequence ID" value="NZ_BAAAKA010000023.1"/>
</dbReference>
<dbReference type="OrthoDB" id="3827631at2"/>
<dbReference type="EMBL" id="VFMM01000001">
    <property type="protein sequence ID" value="TQJ16629.1"/>
    <property type="molecule type" value="Genomic_DNA"/>
</dbReference>
<gene>
    <name evidence="3" type="ORF">FB475_0733</name>
</gene>
<reference evidence="3 4" key="1">
    <citation type="submission" date="2019-06" db="EMBL/GenBank/DDBJ databases">
        <title>Sequencing the genomes of 1000 actinobacteria strains.</title>
        <authorList>
            <person name="Klenk H.-P."/>
        </authorList>
    </citation>
    <scope>NUCLEOTIDE SEQUENCE [LARGE SCALE GENOMIC DNA]</scope>
    <source>
        <strain evidence="3 4">DSM 17305</strain>
    </source>
</reference>
<dbReference type="Proteomes" id="UP000316298">
    <property type="component" value="Unassembled WGS sequence"/>
</dbReference>
<proteinExistence type="predicted"/>
<name>A0A542EMS9_9ACTN</name>
<accession>A0A542EMS9</accession>
<feature type="region of interest" description="Disordered" evidence="1">
    <location>
        <begin position="1"/>
        <end position="39"/>
    </location>
</feature>
<dbReference type="InterPro" id="IPR009003">
    <property type="entry name" value="Peptidase_S1_PA"/>
</dbReference>
<comment type="caution">
    <text evidence="3">The sequence shown here is derived from an EMBL/GenBank/DDBJ whole genome shotgun (WGS) entry which is preliminary data.</text>
</comment>
<keyword evidence="2" id="KW-0812">Transmembrane</keyword>
<keyword evidence="4" id="KW-1185">Reference proteome</keyword>
<evidence type="ECO:0008006" key="5">
    <source>
        <dbReference type="Google" id="ProtNLM"/>
    </source>
</evidence>
<evidence type="ECO:0000313" key="4">
    <source>
        <dbReference type="Proteomes" id="UP000316298"/>
    </source>
</evidence>
<feature type="transmembrane region" description="Helical" evidence="2">
    <location>
        <begin position="43"/>
        <end position="68"/>
    </location>
</feature>
<dbReference type="SUPFAM" id="SSF50494">
    <property type="entry name" value="Trypsin-like serine proteases"/>
    <property type="match status" value="1"/>
</dbReference>
<keyword evidence="2" id="KW-0472">Membrane</keyword>
<evidence type="ECO:0000256" key="1">
    <source>
        <dbReference type="SAM" id="MobiDB-lite"/>
    </source>
</evidence>
<dbReference type="Pfam" id="PF13365">
    <property type="entry name" value="Trypsin_2"/>
    <property type="match status" value="1"/>
</dbReference>
<dbReference type="AlphaFoldDB" id="A0A542EMS9"/>
<sequence>MQDGRNALPRPPRRLPADAGSLTQLEAPSRPGGPQPPPREPWIFGRFLAGLIVLMVIVAAGAGTGWYLRQRSVRIDTAAVLKSAGPAVVRVLATTCGGTGEASGALVDNGRVLTAASAVDQAMAIVVVAPDGRIRRANLLGTSADGVAVLQSIGFDDVPLQLPQDAPERKAERALIGYTAAGRQVINAIGSEADPTALSEVMNAAKLGGPVLDKSGELVGLVTGATVQAATVVPLAKLREYVAPAPSGITVAAAGTCPNSRGPQGTMAPVLQVAKTPLALEVQGLLTNYLTLQNKHDFNAVQVLYSPQLAKSLTPERDRQSRGTAYFFNPRITALAPDGSYARMSYDVLFSPTAAGAGGGTCNRLDNRFTLVRAGGKLVINSAVKASDPVACETD</sequence>
<evidence type="ECO:0000256" key="2">
    <source>
        <dbReference type="SAM" id="Phobius"/>
    </source>
</evidence>
<protein>
    <recommendedName>
        <fullName evidence="5">Trypsin-like peptidase</fullName>
    </recommendedName>
</protein>
<organism evidence="3 4">
    <name type="scientific">Kribbella jejuensis</name>
    <dbReference type="NCBI Taxonomy" id="236068"/>
    <lineage>
        <taxon>Bacteria</taxon>
        <taxon>Bacillati</taxon>
        <taxon>Actinomycetota</taxon>
        <taxon>Actinomycetes</taxon>
        <taxon>Propionibacteriales</taxon>
        <taxon>Kribbellaceae</taxon>
        <taxon>Kribbella</taxon>
    </lineage>
</organism>
<evidence type="ECO:0000313" key="3">
    <source>
        <dbReference type="EMBL" id="TQJ16629.1"/>
    </source>
</evidence>
<dbReference type="Gene3D" id="2.40.10.120">
    <property type="match status" value="1"/>
</dbReference>
<keyword evidence="2" id="KW-1133">Transmembrane helix</keyword>